<dbReference type="PRINTS" id="PR00463">
    <property type="entry name" value="EP450I"/>
</dbReference>
<proteinExistence type="inferred from homology"/>
<keyword evidence="2" id="KW-0812">Transmembrane</keyword>
<dbReference type="PRINTS" id="PR00385">
    <property type="entry name" value="P450"/>
</dbReference>
<dbReference type="GO" id="GO:0016020">
    <property type="term" value="C:membrane"/>
    <property type="evidence" value="ECO:0007669"/>
    <property type="project" value="UniProtKB-SubCell"/>
</dbReference>
<evidence type="ECO:0000256" key="2">
    <source>
        <dbReference type="ARBA" id="ARBA00022692"/>
    </source>
</evidence>
<keyword evidence="7" id="KW-0560">Oxidoreductase</keyword>
<dbReference type="Pfam" id="PF00067">
    <property type="entry name" value="p450"/>
    <property type="match status" value="1"/>
</dbReference>
<evidence type="ECO:0000256" key="3">
    <source>
        <dbReference type="ARBA" id="ARBA00022723"/>
    </source>
</evidence>
<feature type="binding site" description="axial binding residue" evidence="6">
    <location>
        <position position="457"/>
    </location>
    <ligand>
        <name>heme</name>
        <dbReference type="ChEBI" id="CHEBI:30413"/>
    </ligand>
    <ligandPart>
        <name>Fe</name>
        <dbReference type="ChEBI" id="CHEBI:18248"/>
    </ligandPart>
</feature>
<evidence type="ECO:0000313" key="9">
    <source>
        <dbReference type="EMBL" id="WOL18269.1"/>
    </source>
</evidence>
<dbReference type="GO" id="GO:0005506">
    <property type="term" value="F:iron ion binding"/>
    <property type="evidence" value="ECO:0007669"/>
    <property type="project" value="InterPro"/>
</dbReference>
<feature type="signal peptide" evidence="8">
    <location>
        <begin position="1"/>
        <end position="20"/>
    </location>
</feature>
<name>A0AAQ3QNY1_9LILI</name>
<dbReference type="PANTHER" id="PTHR24298:SF636">
    <property type="entry name" value="OS07G0451300 PROTEIN"/>
    <property type="match status" value="1"/>
</dbReference>
<keyword evidence="7" id="KW-0503">Monooxygenase</keyword>
<evidence type="ECO:0000313" key="10">
    <source>
        <dbReference type="Proteomes" id="UP001327560"/>
    </source>
</evidence>
<comment type="cofactor">
    <cofactor evidence="6">
        <name>heme</name>
        <dbReference type="ChEBI" id="CHEBI:30413"/>
    </cofactor>
</comment>
<keyword evidence="6 7" id="KW-0408">Iron</keyword>
<dbReference type="SUPFAM" id="SSF48264">
    <property type="entry name" value="Cytochrome P450"/>
    <property type="match status" value="1"/>
</dbReference>
<dbReference type="PANTHER" id="PTHR24298">
    <property type="entry name" value="FLAVONOID 3'-MONOOXYGENASE-RELATED"/>
    <property type="match status" value="1"/>
</dbReference>
<dbReference type="Gene3D" id="1.10.630.10">
    <property type="entry name" value="Cytochrome P450"/>
    <property type="match status" value="1"/>
</dbReference>
<sequence>MAVSSILLLLLLLPIPLYLGALVFFLNPNRSHGKGTPPPSPPPIPILGNLWLTKSFSRLGHVLCRLKAIYGPIFTLYIGRSPAVFIMDRTLAHHALVRKGVAFAHRPPPLSTAHALSGNLRTINMAAYGPYWRLLRRALSAGVFHPSQLSLQADARAWALDALVDELVARAKAGGGVVKPSESFQLFSFRLFTLLCFGEKLDEGLISSMREAQMDTLDLAVMLRVYNLVPKILLVMFLGRWKKFLCIRRRLHDLFAPLIRARQQLRQSHGDTAAKLTSYLDSLLDLKHVEQGGRTLTEEEIVSLCSEFLSASADTTSTAVEWIIANLVIHQDMQEKLYEEIKSVMGGTQRATIEENDIRRMPYLKAVVLEGLRRHPPVHLLLPHTVVEDTAVDGYVIPRGAIVNCSVAEVGRDGEVWAESMEFRPERFLGGGEGEGVDLMGSLEIKMMPFGAGRRMCPGMGISVLLVEYLVANMVSRFRWEGVEGEEVDMTEEPGLTVGMKNPFRARIVPRGST</sequence>
<reference evidence="9 10" key="1">
    <citation type="submission" date="2023-10" db="EMBL/GenBank/DDBJ databases">
        <title>Chromosome-scale genome assembly provides insights into flower coloration mechanisms of Canna indica.</title>
        <authorList>
            <person name="Li C."/>
        </authorList>
    </citation>
    <scope>NUCLEOTIDE SEQUENCE [LARGE SCALE GENOMIC DNA]</scope>
    <source>
        <tissue evidence="9">Flower</tissue>
    </source>
</reference>
<evidence type="ECO:0000256" key="6">
    <source>
        <dbReference type="PIRSR" id="PIRSR602401-1"/>
    </source>
</evidence>
<keyword evidence="10" id="KW-1185">Reference proteome</keyword>
<evidence type="ECO:0000256" key="5">
    <source>
        <dbReference type="ARBA" id="ARBA00023136"/>
    </source>
</evidence>
<keyword evidence="5" id="KW-0472">Membrane</keyword>
<keyword evidence="6 7" id="KW-0349">Heme</keyword>
<evidence type="ECO:0000256" key="1">
    <source>
        <dbReference type="ARBA" id="ARBA00004167"/>
    </source>
</evidence>
<dbReference type="InterPro" id="IPR051103">
    <property type="entry name" value="Plant_metabolite_P450s"/>
</dbReference>
<dbReference type="EMBL" id="CP136897">
    <property type="protein sequence ID" value="WOL18269.1"/>
    <property type="molecule type" value="Genomic_DNA"/>
</dbReference>
<evidence type="ECO:0000256" key="8">
    <source>
        <dbReference type="SAM" id="SignalP"/>
    </source>
</evidence>
<protein>
    <submittedName>
        <fullName evidence="9">Cytochrome P450</fullName>
    </submittedName>
</protein>
<comment type="similarity">
    <text evidence="7">Belongs to the cytochrome P450 family.</text>
</comment>
<feature type="chain" id="PRO_5042879047" evidence="8">
    <location>
        <begin position="21"/>
        <end position="514"/>
    </location>
</feature>
<evidence type="ECO:0000256" key="7">
    <source>
        <dbReference type="RuleBase" id="RU000461"/>
    </source>
</evidence>
<organism evidence="9 10">
    <name type="scientific">Canna indica</name>
    <name type="common">Indian-shot</name>
    <dbReference type="NCBI Taxonomy" id="4628"/>
    <lineage>
        <taxon>Eukaryota</taxon>
        <taxon>Viridiplantae</taxon>
        <taxon>Streptophyta</taxon>
        <taxon>Embryophyta</taxon>
        <taxon>Tracheophyta</taxon>
        <taxon>Spermatophyta</taxon>
        <taxon>Magnoliopsida</taxon>
        <taxon>Liliopsida</taxon>
        <taxon>Zingiberales</taxon>
        <taxon>Cannaceae</taxon>
        <taxon>Canna</taxon>
    </lineage>
</organism>
<dbReference type="GO" id="GO:0016709">
    <property type="term" value="F:oxidoreductase activity, acting on paired donors, with incorporation or reduction of molecular oxygen, NAD(P)H as one donor, and incorporation of one atom of oxygen"/>
    <property type="evidence" value="ECO:0007669"/>
    <property type="project" value="TreeGrafter"/>
</dbReference>
<dbReference type="InterPro" id="IPR001128">
    <property type="entry name" value="Cyt_P450"/>
</dbReference>
<dbReference type="AlphaFoldDB" id="A0AAQ3QNY1"/>
<dbReference type="CDD" id="cd11075">
    <property type="entry name" value="CYP77_89"/>
    <property type="match status" value="1"/>
</dbReference>
<comment type="subcellular location">
    <subcellularLocation>
        <location evidence="1">Membrane</location>
        <topology evidence="1">Single-pass membrane protein</topology>
    </subcellularLocation>
</comment>
<dbReference type="GO" id="GO:0020037">
    <property type="term" value="F:heme binding"/>
    <property type="evidence" value="ECO:0007669"/>
    <property type="project" value="InterPro"/>
</dbReference>
<dbReference type="InterPro" id="IPR002401">
    <property type="entry name" value="Cyt_P450_E_grp-I"/>
</dbReference>
<evidence type="ECO:0000256" key="4">
    <source>
        <dbReference type="ARBA" id="ARBA00022989"/>
    </source>
</evidence>
<dbReference type="PROSITE" id="PS00086">
    <property type="entry name" value="CYTOCHROME_P450"/>
    <property type="match status" value="1"/>
</dbReference>
<dbReference type="InterPro" id="IPR017972">
    <property type="entry name" value="Cyt_P450_CS"/>
</dbReference>
<dbReference type="Proteomes" id="UP001327560">
    <property type="component" value="Chromosome 8"/>
</dbReference>
<accession>A0AAQ3QNY1</accession>
<gene>
    <name evidence="9" type="ORF">Cni_G27062</name>
</gene>
<keyword evidence="4" id="KW-1133">Transmembrane helix</keyword>
<keyword evidence="8" id="KW-0732">Signal</keyword>
<keyword evidence="3 6" id="KW-0479">Metal-binding</keyword>
<dbReference type="InterPro" id="IPR036396">
    <property type="entry name" value="Cyt_P450_sf"/>
</dbReference>